<feature type="compositionally biased region" description="Low complexity" evidence="1">
    <location>
        <begin position="47"/>
        <end position="79"/>
    </location>
</feature>
<organism evidence="3 4">
    <name type="scientific">Corynebacterium nuruki</name>
    <dbReference type="NCBI Taxonomy" id="1032851"/>
    <lineage>
        <taxon>Bacteria</taxon>
        <taxon>Bacillati</taxon>
        <taxon>Actinomycetota</taxon>
        <taxon>Actinomycetes</taxon>
        <taxon>Mycobacteriales</taxon>
        <taxon>Corynebacteriaceae</taxon>
        <taxon>Corynebacterium</taxon>
    </lineage>
</organism>
<sequence>MHRRLTVPAATAVLAGAAAFLLTACAGGADDSAAPTFTPADTVSADAGTTGSGAPDPTTTAAAPSGSAHDTGAAASSRSSGRHGSGSDRPASLTDAGWAGTSTKCRHGDPWVYAAQGEPGQVVICVSDDFLYAVDTGRPGGYDAAQEFLTSVCPVEGNSPGRFVWNNSDVGWTEYNGTSHSVMDVIDGAGEMDLGDARNLVQDSYDGAWTNTAVDIPDLRRCNSDRDWSRTDRLLSQS</sequence>
<dbReference type="EMBL" id="DQID01000168">
    <property type="protein sequence ID" value="HCT14407.1"/>
    <property type="molecule type" value="Genomic_DNA"/>
</dbReference>
<gene>
    <name evidence="3" type="ORF">DIW82_06345</name>
</gene>
<evidence type="ECO:0000313" key="3">
    <source>
        <dbReference type="EMBL" id="HCT14407.1"/>
    </source>
</evidence>
<dbReference type="Proteomes" id="UP000261739">
    <property type="component" value="Unassembled WGS sequence"/>
</dbReference>
<feature type="region of interest" description="Disordered" evidence="1">
    <location>
        <begin position="40"/>
        <end position="95"/>
    </location>
</feature>
<feature type="chain" id="PRO_5017782057" evidence="2">
    <location>
        <begin position="30"/>
        <end position="238"/>
    </location>
</feature>
<feature type="signal peptide" evidence="2">
    <location>
        <begin position="1"/>
        <end position="29"/>
    </location>
</feature>
<evidence type="ECO:0000313" key="4">
    <source>
        <dbReference type="Proteomes" id="UP000261739"/>
    </source>
</evidence>
<protein>
    <submittedName>
        <fullName evidence="3">Uncharacterized protein</fullName>
    </submittedName>
</protein>
<comment type="caution">
    <text evidence="3">The sequence shown here is derived from an EMBL/GenBank/DDBJ whole genome shotgun (WGS) entry which is preliminary data.</text>
</comment>
<proteinExistence type="predicted"/>
<reference evidence="3 4" key="1">
    <citation type="journal article" date="2018" name="Nat. Biotechnol.">
        <title>A standardized bacterial taxonomy based on genome phylogeny substantially revises the tree of life.</title>
        <authorList>
            <person name="Parks D.H."/>
            <person name="Chuvochina M."/>
            <person name="Waite D.W."/>
            <person name="Rinke C."/>
            <person name="Skarshewski A."/>
            <person name="Chaumeil P.A."/>
            <person name="Hugenholtz P."/>
        </authorList>
    </citation>
    <scope>NUCLEOTIDE SEQUENCE [LARGE SCALE GENOMIC DNA]</scope>
    <source>
        <strain evidence="3">UBA11247</strain>
    </source>
</reference>
<name>A0A3D4SZG7_9CORY</name>
<keyword evidence="2" id="KW-0732">Signal</keyword>
<dbReference type="PROSITE" id="PS51257">
    <property type="entry name" value="PROKAR_LIPOPROTEIN"/>
    <property type="match status" value="1"/>
</dbReference>
<dbReference type="STRING" id="863239.GCA_000213935_02477"/>
<accession>A0A3D4SZG7</accession>
<evidence type="ECO:0000256" key="2">
    <source>
        <dbReference type="SAM" id="SignalP"/>
    </source>
</evidence>
<evidence type="ECO:0000256" key="1">
    <source>
        <dbReference type="SAM" id="MobiDB-lite"/>
    </source>
</evidence>
<dbReference type="RefSeq" id="WP_010118959.1">
    <property type="nucleotide sequence ID" value="NZ_DAITTW010000163.1"/>
</dbReference>
<dbReference type="AlphaFoldDB" id="A0A3D4SZG7"/>